<evidence type="ECO:0000313" key="1">
    <source>
        <dbReference type="EMBL" id="SPP29823.1"/>
    </source>
</evidence>
<organism evidence="1 2">
    <name type="scientific">Brochothrix thermosphacta</name>
    <name type="common">Microbacterium thermosphactum</name>
    <dbReference type="NCBI Taxonomy" id="2756"/>
    <lineage>
        <taxon>Bacteria</taxon>
        <taxon>Bacillati</taxon>
        <taxon>Bacillota</taxon>
        <taxon>Bacilli</taxon>
        <taxon>Bacillales</taxon>
        <taxon>Listeriaceae</taxon>
        <taxon>Brochothrix</taxon>
    </lineage>
</organism>
<accession>A0A2X0QQ32</accession>
<evidence type="ECO:0000313" key="2">
    <source>
        <dbReference type="Proteomes" id="UP000270190"/>
    </source>
</evidence>
<sequence length="60" mass="7518">MRALKRKSIITFFFVVTFNRFDRKYAKNNLMFLQVRFIVQNILFFKKLTFYETIFLQRLI</sequence>
<reference evidence="2" key="1">
    <citation type="submission" date="2018-04" db="EMBL/GenBank/DDBJ databases">
        <authorList>
            <person name="Illikoud N."/>
        </authorList>
    </citation>
    <scope>NUCLEOTIDE SEQUENCE [LARGE SCALE GENOMIC DNA]</scope>
</reference>
<name>A0A2X0QQ32_BROTH</name>
<dbReference type="Proteomes" id="UP000270190">
    <property type="component" value="Unassembled WGS sequence"/>
</dbReference>
<proteinExistence type="predicted"/>
<gene>
    <name evidence="1" type="ORF">BTBSAS_60126</name>
</gene>
<protein>
    <submittedName>
        <fullName evidence="1">Uncharacterized protein</fullName>
    </submittedName>
</protein>
<dbReference type="EMBL" id="OUNC01000056">
    <property type="protein sequence ID" value="SPP29823.1"/>
    <property type="molecule type" value="Genomic_DNA"/>
</dbReference>
<dbReference type="AlphaFoldDB" id="A0A2X0QQ32"/>